<feature type="non-terminal residue" evidence="1">
    <location>
        <position position="69"/>
    </location>
</feature>
<proteinExistence type="predicted"/>
<protein>
    <submittedName>
        <fullName evidence="1">Uncharacterized protein</fullName>
    </submittedName>
</protein>
<sequence length="69" mass="8234">HTVEEPEFSSAISWQQEVPGGQWVCRRRAKRCVSERIVRRLPDRGRSNQQKELIITNMNLNLHLQFYLQ</sequence>
<gene>
    <name evidence="1" type="ORF">L9F63_027276</name>
</gene>
<dbReference type="EMBL" id="JASPKZ010002426">
    <property type="protein sequence ID" value="KAJ9595339.1"/>
    <property type="molecule type" value="Genomic_DNA"/>
</dbReference>
<name>A0AAD8AAA5_DIPPU</name>
<evidence type="ECO:0000313" key="1">
    <source>
        <dbReference type="EMBL" id="KAJ9595339.1"/>
    </source>
</evidence>
<dbReference type="Proteomes" id="UP001233999">
    <property type="component" value="Unassembled WGS sequence"/>
</dbReference>
<organism evidence="1 2">
    <name type="scientific">Diploptera punctata</name>
    <name type="common">Pacific beetle cockroach</name>
    <dbReference type="NCBI Taxonomy" id="6984"/>
    <lineage>
        <taxon>Eukaryota</taxon>
        <taxon>Metazoa</taxon>
        <taxon>Ecdysozoa</taxon>
        <taxon>Arthropoda</taxon>
        <taxon>Hexapoda</taxon>
        <taxon>Insecta</taxon>
        <taxon>Pterygota</taxon>
        <taxon>Neoptera</taxon>
        <taxon>Polyneoptera</taxon>
        <taxon>Dictyoptera</taxon>
        <taxon>Blattodea</taxon>
        <taxon>Blaberoidea</taxon>
        <taxon>Blaberidae</taxon>
        <taxon>Diplopterinae</taxon>
        <taxon>Diploptera</taxon>
    </lineage>
</organism>
<reference evidence="1" key="2">
    <citation type="submission" date="2023-05" db="EMBL/GenBank/DDBJ databases">
        <authorList>
            <person name="Fouks B."/>
        </authorList>
    </citation>
    <scope>NUCLEOTIDE SEQUENCE</scope>
    <source>
        <strain evidence="1">Stay&amp;Tobe</strain>
        <tissue evidence="1">Testes</tissue>
    </source>
</reference>
<dbReference type="AlphaFoldDB" id="A0AAD8AAA5"/>
<keyword evidence="2" id="KW-1185">Reference proteome</keyword>
<accession>A0AAD8AAA5</accession>
<evidence type="ECO:0000313" key="2">
    <source>
        <dbReference type="Proteomes" id="UP001233999"/>
    </source>
</evidence>
<reference evidence="1" key="1">
    <citation type="journal article" date="2023" name="IScience">
        <title>Live-bearing cockroach genome reveals convergent evolutionary mechanisms linked to viviparity in insects and beyond.</title>
        <authorList>
            <person name="Fouks B."/>
            <person name="Harrison M.C."/>
            <person name="Mikhailova A.A."/>
            <person name="Marchal E."/>
            <person name="English S."/>
            <person name="Carruthers M."/>
            <person name="Jennings E.C."/>
            <person name="Chiamaka E.L."/>
            <person name="Frigard R.A."/>
            <person name="Pippel M."/>
            <person name="Attardo G.M."/>
            <person name="Benoit J.B."/>
            <person name="Bornberg-Bauer E."/>
            <person name="Tobe S.S."/>
        </authorList>
    </citation>
    <scope>NUCLEOTIDE SEQUENCE</scope>
    <source>
        <strain evidence="1">Stay&amp;Tobe</strain>
    </source>
</reference>
<comment type="caution">
    <text evidence="1">The sequence shown here is derived from an EMBL/GenBank/DDBJ whole genome shotgun (WGS) entry which is preliminary data.</text>
</comment>